<dbReference type="InterPro" id="IPR058982">
    <property type="entry name" value="Beta-barrel_AprE"/>
</dbReference>
<proteinExistence type="predicted"/>
<feature type="domain" description="AprE-like beta-barrel" evidence="3">
    <location>
        <begin position="299"/>
        <end position="393"/>
    </location>
</feature>
<protein>
    <submittedName>
        <fullName evidence="4">HlyD family efflux transporter periplasmic adaptor subunit</fullName>
    </submittedName>
</protein>
<evidence type="ECO:0000313" key="5">
    <source>
        <dbReference type="Proteomes" id="UP001155604"/>
    </source>
</evidence>
<feature type="coiled-coil region" evidence="1">
    <location>
        <begin position="193"/>
        <end position="227"/>
    </location>
</feature>
<accession>A0A9X2WS27</accession>
<organism evidence="4 5">
    <name type="scientific">Shewanella septentrionalis</name>
    <dbReference type="NCBI Taxonomy" id="2952223"/>
    <lineage>
        <taxon>Bacteria</taxon>
        <taxon>Pseudomonadati</taxon>
        <taxon>Pseudomonadota</taxon>
        <taxon>Gammaproteobacteria</taxon>
        <taxon>Alteromonadales</taxon>
        <taxon>Shewanellaceae</taxon>
        <taxon>Shewanella</taxon>
    </lineage>
</organism>
<evidence type="ECO:0000256" key="1">
    <source>
        <dbReference type="SAM" id="Coils"/>
    </source>
</evidence>
<keyword evidence="2" id="KW-1133">Transmembrane helix</keyword>
<keyword evidence="2" id="KW-0472">Membrane</keyword>
<dbReference type="Pfam" id="PF26002">
    <property type="entry name" value="Beta-barrel_AprE"/>
    <property type="match status" value="1"/>
</dbReference>
<dbReference type="Gene3D" id="2.40.50.100">
    <property type="match status" value="1"/>
</dbReference>
<evidence type="ECO:0000313" key="4">
    <source>
        <dbReference type="EMBL" id="MCT7944261.1"/>
    </source>
</evidence>
<dbReference type="EMBL" id="JAMTCC010000003">
    <property type="protein sequence ID" value="MCT7944261.1"/>
    <property type="molecule type" value="Genomic_DNA"/>
</dbReference>
<evidence type="ECO:0000256" key="2">
    <source>
        <dbReference type="SAM" id="Phobius"/>
    </source>
</evidence>
<comment type="caution">
    <text evidence="4">The sequence shown here is derived from an EMBL/GenBank/DDBJ whole genome shotgun (WGS) entry which is preliminary data.</text>
</comment>
<keyword evidence="1" id="KW-0175">Coiled coil</keyword>
<name>A0A9X2WS27_9GAMM</name>
<dbReference type="Proteomes" id="UP001155604">
    <property type="component" value="Unassembled WGS sequence"/>
</dbReference>
<dbReference type="PANTHER" id="PTHR30386:SF28">
    <property type="entry name" value="EXPORTED PROTEIN"/>
    <property type="match status" value="1"/>
</dbReference>
<dbReference type="InterPro" id="IPR050739">
    <property type="entry name" value="MFP"/>
</dbReference>
<keyword evidence="2" id="KW-0812">Transmembrane</keyword>
<reference evidence="4" key="1">
    <citation type="journal article" date="2023" name="Int. J. Syst. Evol. Microbiol.">
        <title>&lt;i&gt;Shewanella septentrionalis&lt;/i&gt; sp. nov. and &lt;i&gt;Shewanella holmiensis&lt;/i&gt; sp. nov., isolated from Baltic Sea water and sediments.</title>
        <authorList>
            <person name="Martin-Rodriguez A.J."/>
            <person name="Thorell K."/>
            <person name="Joffre E."/>
            <person name="Jensie-Markopoulos S."/>
            <person name="Moore E.R.B."/>
            <person name="Sjoling A."/>
        </authorList>
    </citation>
    <scope>NUCLEOTIDE SEQUENCE</scope>
    <source>
        <strain evidence="4">SP1W3</strain>
    </source>
</reference>
<keyword evidence="5" id="KW-1185">Reference proteome</keyword>
<dbReference type="RefSeq" id="WP_261271714.1">
    <property type="nucleotide sequence ID" value="NZ_JAMTCC010000003.1"/>
</dbReference>
<gene>
    <name evidence="4" type="ORF">NE536_02640</name>
</gene>
<dbReference type="PANTHER" id="PTHR30386">
    <property type="entry name" value="MEMBRANE FUSION SUBUNIT OF EMRAB-TOLC MULTIDRUG EFFLUX PUMP"/>
    <property type="match status" value="1"/>
</dbReference>
<dbReference type="PRINTS" id="PR01490">
    <property type="entry name" value="RTXTOXIND"/>
</dbReference>
<dbReference type="AlphaFoldDB" id="A0A9X2WS27"/>
<feature type="transmembrane region" description="Helical" evidence="2">
    <location>
        <begin position="27"/>
        <end position="49"/>
    </location>
</feature>
<evidence type="ECO:0000259" key="3">
    <source>
        <dbReference type="Pfam" id="PF26002"/>
    </source>
</evidence>
<sequence length="415" mass="47050">MSNLFRQQVVDEQKQRLYGDISLAQPLSIYTVSLSILLIVTAIILFLYFSHYARKETVRGYLVPDKGMIKTYANRSGNVDILHVKEGSDVNAGDPLVTVIIRSSMASGFELSETLISELKQQQSILNQELDNNIELNAAETLRLEKRLSDLSESMKVLSRQKQLLAEKLNIQVAQKKQHDKLYKDGYLSELDYQLQLSKLIEVKQEVENLESNKISIDRELNQTHSELVSLPFQFNLKQSDVHKRQSDIQRQLNEAENSYKFVIRAQESGTVAAVSVVEGEFIASNRPLMSIIPKGSSLVAELLLPTRSAGFVKQGDEARLRFDAFPYQRFGFLHSEVLRVDKALLLDGEADLPVKLSEPVYRIRTTLSAQDMQAYGEAFPLKSGMLLEADIVLDRRTLLDWLLDPIYSLRGRVS</sequence>